<dbReference type="PANTHER" id="PTHR43280:SF34">
    <property type="entry name" value="ARAC-FAMILY TRANSCRIPTIONAL REGULATOR"/>
    <property type="match status" value="1"/>
</dbReference>
<dbReference type="AlphaFoldDB" id="A0A1I5FNI3"/>
<dbReference type="InterPro" id="IPR003313">
    <property type="entry name" value="AraC-bd"/>
</dbReference>
<dbReference type="RefSeq" id="WP_091686578.1">
    <property type="nucleotide sequence ID" value="NZ_BAABFM010000024.1"/>
</dbReference>
<proteinExistence type="predicted"/>
<dbReference type="Gene3D" id="2.60.120.10">
    <property type="entry name" value="Jelly Rolls"/>
    <property type="match status" value="1"/>
</dbReference>
<organism evidence="5 6">
    <name type="scientific">Anaerocolumna aminovalerica</name>
    <dbReference type="NCBI Taxonomy" id="1527"/>
    <lineage>
        <taxon>Bacteria</taxon>
        <taxon>Bacillati</taxon>
        <taxon>Bacillota</taxon>
        <taxon>Clostridia</taxon>
        <taxon>Lachnospirales</taxon>
        <taxon>Lachnospiraceae</taxon>
        <taxon>Anaerocolumna</taxon>
    </lineage>
</organism>
<dbReference type="STRING" id="1527.SAMN04489757_11525"/>
<gene>
    <name evidence="5" type="ORF">SAMN04489757_11525</name>
</gene>
<dbReference type="SUPFAM" id="SSF51215">
    <property type="entry name" value="Regulatory protein AraC"/>
    <property type="match status" value="1"/>
</dbReference>
<keyword evidence="1" id="KW-0805">Transcription regulation</keyword>
<sequence length="286" mass="33505">MKQFTSCKESVESCILNKNFAIAHLYHEEKTLDIHIHDCHEIYYSISGGKQFLIDNKFYTIQPGDVFLINKYESHHLSQIDQMEHERIVISIHDELLKKLSTKDTDLNYCFSYRESGFNHRISLDKEQQQRFNYYIHKISSASGYGEDIIEQTAFTELMVLLNSIFINQCHSTIKDISYQYNQQVDEILDYINQNIYYPVTIEELAKHFFLSESYLCRIFKSTTGTTIKKYMTARRISIAKKLLAEGMNVTEVCDYCGFNDYSNFLKAFSKSVGISPKKYAQYSLK</sequence>
<evidence type="ECO:0000313" key="6">
    <source>
        <dbReference type="Proteomes" id="UP000198806"/>
    </source>
</evidence>
<dbReference type="InterPro" id="IPR037923">
    <property type="entry name" value="HTH-like"/>
</dbReference>
<evidence type="ECO:0000313" key="5">
    <source>
        <dbReference type="EMBL" id="SFO25348.1"/>
    </source>
</evidence>
<dbReference type="Pfam" id="PF02311">
    <property type="entry name" value="AraC_binding"/>
    <property type="match status" value="1"/>
</dbReference>
<dbReference type="GO" id="GO:0003700">
    <property type="term" value="F:DNA-binding transcription factor activity"/>
    <property type="evidence" value="ECO:0007669"/>
    <property type="project" value="InterPro"/>
</dbReference>
<keyword evidence="3" id="KW-0804">Transcription</keyword>
<dbReference type="Gene3D" id="1.10.10.60">
    <property type="entry name" value="Homeodomain-like"/>
    <property type="match status" value="2"/>
</dbReference>
<dbReference type="OrthoDB" id="9774814at2"/>
<feature type="domain" description="HTH araC/xylS-type" evidence="4">
    <location>
        <begin position="186"/>
        <end position="283"/>
    </location>
</feature>
<evidence type="ECO:0000256" key="1">
    <source>
        <dbReference type="ARBA" id="ARBA00023015"/>
    </source>
</evidence>
<evidence type="ECO:0000259" key="4">
    <source>
        <dbReference type="PROSITE" id="PS01124"/>
    </source>
</evidence>
<dbReference type="InterPro" id="IPR009057">
    <property type="entry name" value="Homeodomain-like_sf"/>
</dbReference>
<dbReference type="Pfam" id="PF12833">
    <property type="entry name" value="HTH_18"/>
    <property type="match status" value="1"/>
</dbReference>
<reference evidence="5 6" key="1">
    <citation type="submission" date="2016-10" db="EMBL/GenBank/DDBJ databases">
        <authorList>
            <person name="de Groot N.N."/>
        </authorList>
    </citation>
    <scope>NUCLEOTIDE SEQUENCE [LARGE SCALE GENOMIC DNA]</scope>
    <source>
        <strain evidence="5 6">DSM 1283</strain>
    </source>
</reference>
<dbReference type="GO" id="GO:0043565">
    <property type="term" value="F:sequence-specific DNA binding"/>
    <property type="evidence" value="ECO:0007669"/>
    <property type="project" value="InterPro"/>
</dbReference>
<keyword evidence="6" id="KW-1185">Reference proteome</keyword>
<dbReference type="PROSITE" id="PS01124">
    <property type="entry name" value="HTH_ARAC_FAMILY_2"/>
    <property type="match status" value="1"/>
</dbReference>
<dbReference type="PANTHER" id="PTHR43280">
    <property type="entry name" value="ARAC-FAMILY TRANSCRIPTIONAL REGULATOR"/>
    <property type="match status" value="1"/>
</dbReference>
<dbReference type="InterPro" id="IPR018062">
    <property type="entry name" value="HTH_AraC-typ_CS"/>
</dbReference>
<dbReference type="InterPro" id="IPR018060">
    <property type="entry name" value="HTH_AraC"/>
</dbReference>
<dbReference type="SUPFAM" id="SSF46689">
    <property type="entry name" value="Homeodomain-like"/>
    <property type="match status" value="2"/>
</dbReference>
<evidence type="ECO:0000256" key="3">
    <source>
        <dbReference type="ARBA" id="ARBA00023163"/>
    </source>
</evidence>
<accession>A0A1I5FNI3</accession>
<protein>
    <submittedName>
        <fullName evidence="5">AraC-type DNA-binding protein</fullName>
    </submittedName>
</protein>
<dbReference type="PROSITE" id="PS00041">
    <property type="entry name" value="HTH_ARAC_FAMILY_1"/>
    <property type="match status" value="1"/>
</dbReference>
<keyword evidence="2 5" id="KW-0238">DNA-binding</keyword>
<dbReference type="SMART" id="SM00342">
    <property type="entry name" value="HTH_ARAC"/>
    <property type="match status" value="1"/>
</dbReference>
<evidence type="ECO:0000256" key="2">
    <source>
        <dbReference type="ARBA" id="ARBA00023125"/>
    </source>
</evidence>
<dbReference type="Proteomes" id="UP000198806">
    <property type="component" value="Unassembled WGS sequence"/>
</dbReference>
<dbReference type="InterPro" id="IPR014710">
    <property type="entry name" value="RmlC-like_jellyroll"/>
</dbReference>
<name>A0A1I5FNI3_9FIRM</name>
<dbReference type="EMBL" id="FOWD01000015">
    <property type="protein sequence ID" value="SFO25348.1"/>
    <property type="molecule type" value="Genomic_DNA"/>
</dbReference>